<gene>
    <name evidence="7" type="ORF">PDE001_LOCUS4815</name>
</gene>
<dbReference type="Proteomes" id="UP001162029">
    <property type="component" value="Unassembled WGS sequence"/>
</dbReference>
<feature type="transmembrane region" description="Helical" evidence="6">
    <location>
        <begin position="60"/>
        <end position="79"/>
    </location>
</feature>
<protein>
    <submittedName>
        <fullName evidence="7">Uncharacterized protein</fullName>
    </submittedName>
</protein>
<dbReference type="EMBL" id="CANTFM010000902">
    <property type="protein sequence ID" value="CAI5731468.1"/>
    <property type="molecule type" value="Genomic_DNA"/>
</dbReference>
<evidence type="ECO:0000256" key="3">
    <source>
        <dbReference type="ARBA" id="ARBA00022692"/>
    </source>
</evidence>
<comment type="similarity">
    <text evidence="2 6">Belongs to the peroxisomal membrane protein PXMP2/4 family.</text>
</comment>
<organism evidence="7 8">
    <name type="scientific">Peronospora destructor</name>
    <dbReference type="NCBI Taxonomy" id="86335"/>
    <lineage>
        <taxon>Eukaryota</taxon>
        <taxon>Sar</taxon>
        <taxon>Stramenopiles</taxon>
        <taxon>Oomycota</taxon>
        <taxon>Peronosporomycetes</taxon>
        <taxon>Peronosporales</taxon>
        <taxon>Peronosporaceae</taxon>
        <taxon>Peronospora</taxon>
    </lineage>
</organism>
<evidence type="ECO:0000256" key="2">
    <source>
        <dbReference type="ARBA" id="ARBA00006824"/>
    </source>
</evidence>
<feature type="transmembrane region" description="Helical" evidence="6">
    <location>
        <begin position="137"/>
        <end position="155"/>
    </location>
</feature>
<evidence type="ECO:0000313" key="8">
    <source>
        <dbReference type="Proteomes" id="UP001162029"/>
    </source>
</evidence>
<dbReference type="GO" id="GO:0016020">
    <property type="term" value="C:membrane"/>
    <property type="evidence" value="ECO:0007669"/>
    <property type="project" value="UniProtKB-SubCell"/>
</dbReference>
<dbReference type="AlphaFoldDB" id="A0AAV0U604"/>
<reference evidence="7" key="1">
    <citation type="submission" date="2022-12" db="EMBL/GenBank/DDBJ databases">
        <authorList>
            <person name="Webb A."/>
        </authorList>
    </citation>
    <scope>NUCLEOTIDE SEQUENCE</scope>
    <source>
        <strain evidence="7">Pd1</strain>
    </source>
</reference>
<dbReference type="PANTHER" id="PTHR11266:SF17">
    <property type="entry name" value="PROTEIN MPV17"/>
    <property type="match status" value="1"/>
</dbReference>
<evidence type="ECO:0000256" key="5">
    <source>
        <dbReference type="ARBA" id="ARBA00023136"/>
    </source>
</evidence>
<evidence type="ECO:0000256" key="6">
    <source>
        <dbReference type="RuleBase" id="RU363053"/>
    </source>
</evidence>
<evidence type="ECO:0000256" key="4">
    <source>
        <dbReference type="ARBA" id="ARBA00022989"/>
    </source>
</evidence>
<feature type="transmembrane region" description="Helical" evidence="6">
    <location>
        <begin position="100"/>
        <end position="117"/>
    </location>
</feature>
<sequence length="240" mass="26808">MLRGFRLKYDRWLQDFPLLTKSVTSAILFGLGDRVAQRLETNDDKSDLEDRYGLKRTARMMVWGGLVFGPIGHVWYNFLEKTIQGKGTTAIIKKIAADQLILAPPLTLAFFTYAGYFEGKPLRDTVKTAVTKLRPTLAVNWAVWPLVHVGTFGFVPLQYRILYINVANVGWSSFLSQMASKDGQFYQYSKAPLVTKMLTTATLLGVGDRIAQHIEATGACVNPIGQGQLQLYFEAAARPP</sequence>
<evidence type="ECO:0000256" key="1">
    <source>
        <dbReference type="ARBA" id="ARBA00004141"/>
    </source>
</evidence>
<name>A0AAV0U604_9STRA</name>
<keyword evidence="4 6" id="KW-1133">Transmembrane helix</keyword>
<dbReference type="Pfam" id="PF04117">
    <property type="entry name" value="Mpv17_PMP22"/>
    <property type="match status" value="1"/>
</dbReference>
<comment type="caution">
    <text evidence="7">The sequence shown here is derived from an EMBL/GenBank/DDBJ whole genome shotgun (WGS) entry which is preliminary data.</text>
</comment>
<dbReference type="GO" id="GO:0005737">
    <property type="term" value="C:cytoplasm"/>
    <property type="evidence" value="ECO:0007669"/>
    <property type="project" value="TreeGrafter"/>
</dbReference>
<keyword evidence="8" id="KW-1185">Reference proteome</keyword>
<accession>A0AAV0U604</accession>
<keyword evidence="5 6" id="KW-0472">Membrane</keyword>
<proteinExistence type="inferred from homology"/>
<dbReference type="InterPro" id="IPR007248">
    <property type="entry name" value="Mpv17_PMP22"/>
</dbReference>
<keyword evidence="3 6" id="KW-0812">Transmembrane</keyword>
<evidence type="ECO:0000313" key="7">
    <source>
        <dbReference type="EMBL" id="CAI5731468.1"/>
    </source>
</evidence>
<dbReference type="PANTHER" id="PTHR11266">
    <property type="entry name" value="PEROXISOMAL MEMBRANE PROTEIN 2, PXMP2 MPV17"/>
    <property type="match status" value="1"/>
</dbReference>
<comment type="subcellular location">
    <subcellularLocation>
        <location evidence="1">Membrane</location>
        <topology evidence="1">Multi-pass membrane protein</topology>
    </subcellularLocation>
</comment>